<dbReference type="PROSITE" id="PS51257">
    <property type="entry name" value="PROKAR_LIPOPROTEIN"/>
    <property type="match status" value="1"/>
</dbReference>
<dbReference type="Gene3D" id="2.60.40.1120">
    <property type="entry name" value="Carboxypeptidase-like, regulatory domain"/>
    <property type="match status" value="1"/>
</dbReference>
<dbReference type="InterPro" id="IPR013783">
    <property type="entry name" value="Ig-like_fold"/>
</dbReference>
<evidence type="ECO:0000313" key="5">
    <source>
        <dbReference type="EMBL" id="KKN26371.1"/>
    </source>
</evidence>
<proteinExistence type="predicted"/>
<dbReference type="Pfam" id="PF13620">
    <property type="entry name" value="CarboxypepD_reg"/>
    <property type="match status" value="1"/>
</dbReference>
<dbReference type="PROSITE" id="PS51892">
    <property type="entry name" value="SUBTILASE"/>
    <property type="match status" value="1"/>
</dbReference>
<dbReference type="Pfam" id="PF00082">
    <property type="entry name" value="Peptidase_S8"/>
    <property type="match status" value="1"/>
</dbReference>
<dbReference type="InterPro" id="IPR008969">
    <property type="entry name" value="CarboxyPept-like_regulatory"/>
</dbReference>
<dbReference type="PROSITE" id="PS00137">
    <property type="entry name" value="SUBTILASE_HIS"/>
    <property type="match status" value="1"/>
</dbReference>
<sequence>MRQTKFGLNTEVKYFKKLLLAITITSLVGCGSDDKSVEPTALQNKPPALVMGDDQSVDENTEVVLTAQGTDPEGSELSYEWSQIDGTSVELNTSTTASTSFIAPDVSEQANLEFQLSVKDSAGEVVTGSVIITVNPVFAQLSNTAISFSSVPVQNQEVAINFISDDDLGEINWQVEMQPETSALTLTKSEDQSVTLTPTAVGEYKLIAQSKDNDSVKSTTFSITPSFEFDVLKVSGNDDTTEVNELIGAISNQSWVYSSSLDKDALKTLVANYEQLVVKGYDETQGLLVEYDESDLKTKEVMELLKLEQGVSSVDNRVFEGQNVLRQEDTIPNDGSDFTDGGDNWHLEKILATAAWDFSTGSTDVLVAISDGGFDTTHPELKGRYSEVLTSQVSDHGTAVAGTIGAATNNGTGMSGINWSSQLILGNWGKESLKALLSKAGVVTVNSSWSIPGYIPVSFDPSNIVSLEERNTLALVASRPYRKMAESNLDKLLVWSAGNGIGNGAGNSNSVYGVDARLHSSALHFTSNGNLQKQQNVMFVAVVDDGNRLPFYSNYGSSVDIAAPTSYKTLKSNSQYYTDSQYGDGTSAFSGTSSGAAIVTGVASLIYSIYPDFTGEEVKNILIDSATEFVTERYITPSESVDEGTNIATLAHQIPIVNAQKALEKAQAIIDSKVIISSAIPDPFTAQTQLLFDSIDTDLQVENIDWELQSFGASDKWQTVKASSTTESELLVDLDTNASRHRLLATINLLNPTSGSEVVVVKEYEFEYSTVILTAKDTVSLEPQVGVQISLESDTGQNFGLSSYTDSLGVSKMYLEAGSYKAYGTQEGYQTAAISIIVNDESTIQTTLNLASTEVGAVGSLSGFVVDDNGNPLEGASVRISGGEQTNGFFAASTTDSNGEFAISNISKSDSDGGKIESFIMEVSAFGYTTSVREEVIILAGKERLENFTLVSQNLEEQIIFSDGFEEGENSWQITGFWNQVDLANNSITNTLVDGGYTSLAPDEEGPKALLPKASSGNSAWWYGQEDTGTFIGTQNSNDYLLSGGGSEQANSGQLVSPAIDLTSVSAALLKFRTWWEIESVNPNENGFDIMEVQISTDSGETFETLKKLNPFVDPNEADRNAKPFSSGGYNRKPVWVLEELDLTDYVGQSVVIRFDFQTNDGLYNGFRGWIIDDFEMLGFASDSKLLQNTKALTPSLAKAAVSDKSDVSEKFVEVHKKPQVYSLKVTPTRD</sequence>
<organism evidence="5">
    <name type="scientific">marine sediment metagenome</name>
    <dbReference type="NCBI Taxonomy" id="412755"/>
    <lineage>
        <taxon>unclassified sequences</taxon>
        <taxon>metagenomes</taxon>
        <taxon>ecological metagenomes</taxon>
    </lineage>
</organism>
<dbReference type="InterPro" id="IPR015500">
    <property type="entry name" value="Peptidase_S8_subtilisin-rel"/>
</dbReference>
<keyword evidence="1" id="KW-0645">Protease</keyword>
<keyword evidence="2" id="KW-0378">Hydrolase</keyword>
<accession>A0A0F9RN71</accession>
<name>A0A0F9RN71_9ZZZZ</name>
<evidence type="ECO:0000256" key="3">
    <source>
        <dbReference type="ARBA" id="ARBA00022825"/>
    </source>
</evidence>
<dbReference type="SUPFAM" id="SSF49464">
    <property type="entry name" value="Carboxypeptidase regulatory domain-like"/>
    <property type="match status" value="1"/>
</dbReference>
<reference evidence="5" key="1">
    <citation type="journal article" date="2015" name="Nature">
        <title>Complex archaea that bridge the gap between prokaryotes and eukaryotes.</title>
        <authorList>
            <person name="Spang A."/>
            <person name="Saw J.H."/>
            <person name="Jorgensen S.L."/>
            <person name="Zaremba-Niedzwiedzka K."/>
            <person name="Martijn J."/>
            <person name="Lind A.E."/>
            <person name="van Eijk R."/>
            <person name="Schleper C."/>
            <person name="Guy L."/>
            <person name="Ettema T.J."/>
        </authorList>
    </citation>
    <scope>NUCLEOTIDE SEQUENCE</scope>
</reference>
<protein>
    <recommendedName>
        <fullName evidence="4">Peptidase S8/S53 domain-containing protein</fullName>
    </recommendedName>
</protein>
<dbReference type="Pfam" id="PF22352">
    <property type="entry name" value="K319L-like_PKD"/>
    <property type="match status" value="1"/>
</dbReference>
<evidence type="ECO:0000259" key="4">
    <source>
        <dbReference type="Pfam" id="PF00082"/>
    </source>
</evidence>
<dbReference type="InterPro" id="IPR036852">
    <property type="entry name" value="Peptidase_S8/S53_dom_sf"/>
</dbReference>
<dbReference type="Gene3D" id="3.40.50.200">
    <property type="entry name" value="Peptidase S8/S53 domain"/>
    <property type="match status" value="1"/>
</dbReference>
<dbReference type="InterPro" id="IPR022398">
    <property type="entry name" value="Peptidase_S8_His-AS"/>
</dbReference>
<dbReference type="Gene3D" id="2.60.40.10">
    <property type="entry name" value="Immunoglobulins"/>
    <property type="match status" value="1"/>
</dbReference>
<dbReference type="GO" id="GO:0016020">
    <property type="term" value="C:membrane"/>
    <property type="evidence" value="ECO:0007669"/>
    <property type="project" value="TreeGrafter"/>
</dbReference>
<dbReference type="EMBL" id="LAZR01002724">
    <property type="protein sequence ID" value="KKN26371.1"/>
    <property type="molecule type" value="Genomic_DNA"/>
</dbReference>
<dbReference type="Gene3D" id="2.60.120.260">
    <property type="entry name" value="Galactose-binding domain-like"/>
    <property type="match status" value="1"/>
</dbReference>
<dbReference type="Pfam" id="PF20773">
    <property type="entry name" value="InhA-like_MAM"/>
    <property type="match status" value="1"/>
</dbReference>
<dbReference type="PANTHER" id="PTHR42884:SF14">
    <property type="entry name" value="NEUROENDOCRINE CONVERTASE 1"/>
    <property type="match status" value="1"/>
</dbReference>
<keyword evidence="3" id="KW-0720">Serine protease</keyword>
<feature type="domain" description="Peptidase S8/S53" evidence="4">
    <location>
        <begin position="363"/>
        <end position="627"/>
    </location>
</feature>
<dbReference type="GO" id="GO:0016485">
    <property type="term" value="P:protein processing"/>
    <property type="evidence" value="ECO:0007669"/>
    <property type="project" value="TreeGrafter"/>
</dbReference>
<dbReference type="SUPFAM" id="SSF52743">
    <property type="entry name" value="Subtilisin-like"/>
    <property type="match status" value="1"/>
</dbReference>
<evidence type="ECO:0000256" key="1">
    <source>
        <dbReference type="ARBA" id="ARBA00022670"/>
    </source>
</evidence>
<dbReference type="PANTHER" id="PTHR42884">
    <property type="entry name" value="PROPROTEIN CONVERTASE SUBTILISIN/KEXIN-RELATED"/>
    <property type="match status" value="1"/>
</dbReference>
<dbReference type="AlphaFoldDB" id="A0A0F9RN71"/>
<evidence type="ECO:0000256" key="2">
    <source>
        <dbReference type="ARBA" id="ARBA00022801"/>
    </source>
</evidence>
<gene>
    <name evidence="5" type="ORF">LCGC14_0875320</name>
</gene>
<dbReference type="PRINTS" id="PR00723">
    <property type="entry name" value="SUBTILISIN"/>
</dbReference>
<dbReference type="GO" id="GO:0004252">
    <property type="term" value="F:serine-type endopeptidase activity"/>
    <property type="evidence" value="ECO:0007669"/>
    <property type="project" value="InterPro"/>
</dbReference>
<dbReference type="InterPro" id="IPR000209">
    <property type="entry name" value="Peptidase_S8/S53_dom"/>
</dbReference>
<comment type="caution">
    <text evidence="5">The sequence shown here is derived from an EMBL/GenBank/DDBJ whole genome shotgun (WGS) entry which is preliminary data.</text>
</comment>